<evidence type="ECO:0000313" key="11">
    <source>
        <dbReference type="EMBL" id="KAK7205143.1"/>
    </source>
</evidence>
<comment type="similarity">
    <text evidence="2 7">Belongs to the peptidase C19 family.</text>
</comment>
<dbReference type="SUPFAM" id="SSF54001">
    <property type="entry name" value="Cysteine proteinases"/>
    <property type="match status" value="1"/>
</dbReference>
<sequence>MTERPFAPPPPPSSPADALEARFARLQFKSARSKQPGTAAVSSSSAASASASTYSAAHADSGLADRVSRYDRKQHGSESNGTESSSSLSAVRPSPPKGPRAIPDTSQYQHSDTSSNHSLSATYSYSSHEKPVSRDSHDSTSLLLSSLPSAPSTLPSANRSSQPSIRKVSPPSDSTYSHHPSSAGLPSSSARGTSSSTSSASSSSTATAPAKKFDFPRAVSISPETLADYILKVPQQILLLDVRSREDFDEGHIYSRNVVNIDPIVLRPDQTSVDLEDALIVSPEDEQDLFSRRHEFELIVYYDQSSRSGNFVGNDPQTTALRNLFDTIYEKEPRKMLKRQPVLLVGGVDAWVAYCGRNSLVASKAVNGSRSQTARLSNGSSSDGSSASLRRSKQFNGARLSKSSLDFSEKKPDLSYEAAWLQKGAAAQSPSSVYASSTNSSNSTVNGQSSKNTTTAAAASHYSTSTLKYPSASDTRHLTELPTSSSHHSHHHLLPHHSHNSYDSSHSQPDVYARDMNDFFRRTAASAPVDLLPKRPTPVLDRPAYSGRISAHSIPTAGSVLPSINTSNGSGDLQQQPTALVRKPQPIDYASQLPSSPTMMRTERQPSFGNNFSGLGEVSAGMTGLKNLGNTCYMNSVIQCLAGTSLLARIFLNGTYRKQINMQNKLGTQGVLAKAFGDLVAALYSDQCTFLVPTTMKDVTGRLRPEFAGSDQQDAQEFLTFLLDSLHEDLNLNGGKTRLPPLTEQEERMREKFPVRYASFLEWERYRKSDNSAIVSMFQGQYQSKLMCMTCKFTSTTYNPFSVLSLPLAPGKHVSLKQCFDMFVMEEVLDKDDAWYCPQCKTQRKATKTLRIARLPMILIVHLKRFKTNGRWTNKLDTFVDYPVHDLDLTSYWPAFRSEDSMWIDKVPKSDQVPPFKYNLYGVVNHYGTLRGGHYTAYMHKNNKGWLVFDDSRVAMIKEDKVVSRDAYVLFYQRDTSML</sequence>
<evidence type="ECO:0000259" key="9">
    <source>
        <dbReference type="PROSITE" id="PS50206"/>
    </source>
</evidence>
<dbReference type="PROSITE" id="PS50206">
    <property type="entry name" value="RHODANESE_3"/>
    <property type="match status" value="1"/>
</dbReference>
<dbReference type="InterPro" id="IPR028889">
    <property type="entry name" value="USP"/>
</dbReference>
<keyword evidence="3 7" id="KW-0645">Protease</keyword>
<dbReference type="PROSITE" id="PS50235">
    <property type="entry name" value="USP_3"/>
    <property type="match status" value="1"/>
</dbReference>
<keyword evidence="6 7" id="KW-0788">Thiol protease</keyword>
<dbReference type="Proteomes" id="UP001498771">
    <property type="component" value="Unassembled WGS sequence"/>
</dbReference>
<dbReference type="EC" id="3.4.19.12" evidence="7"/>
<dbReference type="InterPro" id="IPR001763">
    <property type="entry name" value="Rhodanese-like_dom"/>
</dbReference>
<dbReference type="InterPro" id="IPR038765">
    <property type="entry name" value="Papain-like_cys_pep_sf"/>
</dbReference>
<evidence type="ECO:0000256" key="8">
    <source>
        <dbReference type="SAM" id="MobiDB-lite"/>
    </source>
</evidence>
<evidence type="ECO:0000256" key="7">
    <source>
        <dbReference type="RuleBase" id="RU366025"/>
    </source>
</evidence>
<evidence type="ECO:0000256" key="1">
    <source>
        <dbReference type="ARBA" id="ARBA00000707"/>
    </source>
</evidence>
<feature type="compositionally biased region" description="Low complexity" evidence="8">
    <location>
        <begin position="39"/>
        <end position="61"/>
    </location>
</feature>
<feature type="compositionally biased region" description="Polar residues" evidence="8">
    <location>
        <begin position="104"/>
        <end position="126"/>
    </location>
</feature>
<feature type="region of interest" description="Disordered" evidence="8">
    <location>
        <begin position="29"/>
        <end position="207"/>
    </location>
</feature>
<comment type="catalytic activity">
    <reaction evidence="1 7">
        <text>Thiol-dependent hydrolysis of ester, thioester, amide, peptide and isopeptide bonds formed by the C-terminal Gly of ubiquitin (a 76-residue protein attached to proteins as an intracellular targeting signal).</text>
        <dbReference type="EC" id="3.4.19.12"/>
    </reaction>
</comment>
<feature type="compositionally biased region" description="Low complexity" evidence="8">
    <location>
        <begin position="187"/>
        <end position="207"/>
    </location>
</feature>
<accession>A0ABR1F7U2</accession>
<evidence type="ECO:0000256" key="3">
    <source>
        <dbReference type="ARBA" id="ARBA00022670"/>
    </source>
</evidence>
<comment type="caution">
    <text evidence="11">The sequence shown here is derived from an EMBL/GenBank/DDBJ whole genome shotgun (WGS) entry which is preliminary data.</text>
</comment>
<dbReference type="InterPro" id="IPR050185">
    <property type="entry name" value="Ub_carboxyl-term_hydrolase"/>
</dbReference>
<feature type="domain" description="USP" evidence="10">
    <location>
        <begin position="623"/>
        <end position="975"/>
    </location>
</feature>
<dbReference type="CDD" id="cd02674">
    <property type="entry name" value="Peptidase_C19R"/>
    <property type="match status" value="1"/>
</dbReference>
<dbReference type="RefSeq" id="XP_064768176.1">
    <property type="nucleotide sequence ID" value="XM_064914495.1"/>
</dbReference>
<feature type="domain" description="Rhodanese" evidence="9">
    <location>
        <begin position="233"/>
        <end position="253"/>
    </location>
</feature>
<dbReference type="Gene3D" id="3.40.250.10">
    <property type="entry name" value="Rhodanese-like domain"/>
    <property type="match status" value="1"/>
</dbReference>
<feature type="compositionally biased region" description="Polar residues" evidence="8">
    <location>
        <begin position="171"/>
        <end position="186"/>
    </location>
</feature>
<dbReference type="PROSITE" id="PS00973">
    <property type="entry name" value="USP_2"/>
    <property type="match status" value="1"/>
</dbReference>
<proteinExistence type="inferred from homology"/>
<dbReference type="InterPro" id="IPR036873">
    <property type="entry name" value="Rhodanese-like_dom_sf"/>
</dbReference>
<dbReference type="PROSITE" id="PS00972">
    <property type="entry name" value="USP_1"/>
    <property type="match status" value="1"/>
</dbReference>
<feature type="compositionally biased region" description="Low complexity" evidence="8">
    <location>
        <begin position="374"/>
        <end position="389"/>
    </location>
</feature>
<evidence type="ECO:0000256" key="4">
    <source>
        <dbReference type="ARBA" id="ARBA00022786"/>
    </source>
</evidence>
<keyword evidence="12" id="KW-1185">Reference proteome</keyword>
<feature type="compositionally biased region" description="Low complexity" evidence="8">
    <location>
        <begin position="432"/>
        <end position="466"/>
    </location>
</feature>
<dbReference type="Pfam" id="PF00581">
    <property type="entry name" value="Rhodanese"/>
    <property type="match status" value="1"/>
</dbReference>
<protein>
    <recommendedName>
        <fullName evidence="7">Ubiquitin carboxyl-terminal hydrolase</fullName>
        <ecNumber evidence="7">3.4.19.12</ecNumber>
    </recommendedName>
</protein>
<feature type="compositionally biased region" description="Low complexity" evidence="8">
    <location>
        <begin position="77"/>
        <end position="92"/>
    </location>
</feature>
<dbReference type="SMART" id="SM00450">
    <property type="entry name" value="RHOD"/>
    <property type="match status" value="1"/>
</dbReference>
<evidence type="ECO:0000256" key="6">
    <source>
        <dbReference type="ARBA" id="ARBA00022807"/>
    </source>
</evidence>
<dbReference type="PANTHER" id="PTHR21646:SF95">
    <property type="entry name" value="UBIQUITIN CARBOXYL-TERMINAL HYDROLASE 4-RELATED"/>
    <property type="match status" value="1"/>
</dbReference>
<evidence type="ECO:0000256" key="2">
    <source>
        <dbReference type="ARBA" id="ARBA00009085"/>
    </source>
</evidence>
<dbReference type="Gene3D" id="3.90.70.10">
    <property type="entry name" value="Cysteine proteinases"/>
    <property type="match status" value="1"/>
</dbReference>
<feature type="compositionally biased region" description="Basic and acidic residues" evidence="8">
    <location>
        <begin position="66"/>
        <end position="76"/>
    </location>
</feature>
<feature type="compositionally biased region" description="Low complexity" evidence="8">
    <location>
        <begin position="139"/>
        <end position="157"/>
    </location>
</feature>
<keyword evidence="4 7" id="KW-0833">Ubl conjugation pathway</keyword>
<gene>
    <name evidence="11" type="ORF">BZA70DRAFT_295619</name>
</gene>
<organism evidence="11 12">
    <name type="scientific">Myxozyma melibiosi</name>
    <dbReference type="NCBI Taxonomy" id="54550"/>
    <lineage>
        <taxon>Eukaryota</taxon>
        <taxon>Fungi</taxon>
        <taxon>Dikarya</taxon>
        <taxon>Ascomycota</taxon>
        <taxon>Saccharomycotina</taxon>
        <taxon>Lipomycetes</taxon>
        <taxon>Lipomycetales</taxon>
        <taxon>Lipomycetaceae</taxon>
        <taxon>Myxozyma</taxon>
    </lineage>
</organism>
<evidence type="ECO:0000313" key="12">
    <source>
        <dbReference type="Proteomes" id="UP001498771"/>
    </source>
</evidence>
<feature type="region of interest" description="Disordered" evidence="8">
    <location>
        <begin position="432"/>
        <end position="510"/>
    </location>
</feature>
<dbReference type="EMBL" id="JBBJBU010000006">
    <property type="protein sequence ID" value="KAK7205143.1"/>
    <property type="molecule type" value="Genomic_DNA"/>
</dbReference>
<evidence type="ECO:0000256" key="5">
    <source>
        <dbReference type="ARBA" id="ARBA00022801"/>
    </source>
</evidence>
<dbReference type="Pfam" id="PF00443">
    <property type="entry name" value="UCH"/>
    <property type="match status" value="1"/>
</dbReference>
<feature type="compositionally biased region" description="Basic residues" evidence="8">
    <location>
        <begin position="487"/>
        <end position="499"/>
    </location>
</feature>
<reference evidence="11 12" key="1">
    <citation type="submission" date="2024-03" db="EMBL/GenBank/DDBJ databases">
        <title>Genome-scale model development and genomic sequencing of the oleaginous clade Lipomyces.</title>
        <authorList>
            <consortium name="Lawrence Berkeley National Laboratory"/>
            <person name="Czajka J.J."/>
            <person name="Han Y."/>
            <person name="Kim J."/>
            <person name="Mondo S.J."/>
            <person name="Hofstad B.A."/>
            <person name="Robles A."/>
            <person name="Haridas S."/>
            <person name="Riley R."/>
            <person name="LaButti K."/>
            <person name="Pangilinan J."/>
            <person name="Andreopoulos W."/>
            <person name="Lipzen A."/>
            <person name="Yan J."/>
            <person name="Wang M."/>
            <person name="Ng V."/>
            <person name="Grigoriev I.V."/>
            <person name="Spatafora J.W."/>
            <person name="Magnuson J.K."/>
            <person name="Baker S.E."/>
            <person name="Pomraning K.R."/>
        </authorList>
    </citation>
    <scope>NUCLEOTIDE SEQUENCE [LARGE SCALE GENOMIC DNA]</scope>
    <source>
        <strain evidence="11 12">Phaff 52-87</strain>
    </source>
</reference>
<name>A0ABR1F7U2_9ASCO</name>
<dbReference type="PANTHER" id="PTHR21646">
    <property type="entry name" value="UBIQUITIN CARBOXYL-TERMINAL HYDROLASE"/>
    <property type="match status" value="1"/>
</dbReference>
<dbReference type="SUPFAM" id="SSF52821">
    <property type="entry name" value="Rhodanese/Cell cycle control phosphatase"/>
    <property type="match status" value="1"/>
</dbReference>
<keyword evidence="5 7" id="KW-0378">Hydrolase</keyword>
<evidence type="ECO:0000259" key="10">
    <source>
        <dbReference type="PROSITE" id="PS50235"/>
    </source>
</evidence>
<dbReference type="GeneID" id="90040007"/>
<feature type="region of interest" description="Disordered" evidence="8">
    <location>
        <begin position="366"/>
        <end position="395"/>
    </location>
</feature>
<dbReference type="InterPro" id="IPR018200">
    <property type="entry name" value="USP_CS"/>
</dbReference>
<feature type="compositionally biased region" description="Basic and acidic residues" evidence="8">
    <location>
        <begin position="127"/>
        <end position="138"/>
    </location>
</feature>
<dbReference type="InterPro" id="IPR001394">
    <property type="entry name" value="Peptidase_C19_UCH"/>
</dbReference>